<dbReference type="GeneTree" id="ENSGT00940000161418"/>
<evidence type="ECO:0000256" key="7">
    <source>
        <dbReference type="ARBA" id="ARBA00023279"/>
    </source>
</evidence>
<dbReference type="InterPro" id="IPR024057">
    <property type="entry name" value="Nucleoplasmin_core_dom"/>
</dbReference>
<evidence type="ECO:0000256" key="1">
    <source>
        <dbReference type="ARBA" id="ARBA00004123"/>
    </source>
</evidence>
<dbReference type="SUPFAM" id="SSF69203">
    <property type="entry name" value="Nucleoplasmin-like core domain"/>
    <property type="match status" value="1"/>
</dbReference>
<feature type="domain" description="Nucleoplasmin core" evidence="9">
    <location>
        <begin position="12"/>
        <end position="109"/>
    </location>
</feature>
<dbReference type="InParanoid" id="A0A672UG48"/>
<evidence type="ECO:0000313" key="10">
    <source>
        <dbReference type="Ensembl" id="ENSSHBP00005014130.1"/>
    </source>
</evidence>
<keyword evidence="4" id="KW-0156">Chromatin regulator</keyword>
<dbReference type="GO" id="GO:0007096">
    <property type="term" value="P:regulation of exit from mitosis"/>
    <property type="evidence" value="ECO:0007669"/>
    <property type="project" value="Ensembl"/>
</dbReference>
<evidence type="ECO:0000256" key="3">
    <source>
        <dbReference type="ARBA" id="ARBA00022473"/>
    </source>
</evidence>
<dbReference type="GO" id="GO:0003723">
    <property type="term" value="F:RNA binding"/>
    <property type="evidence" value="ECO:0007669"/>
    <property type="project" value="TreeGrafter"/>
</dbReference>
<keyword evidence="5" id="KW-0143">Chaperone</keyword>
<dbReference type="GO" id="GO:0005737">
    <property type="term" value="C:cytoplasm"/>
    <property type="evidence" value="ECO:0007669"/>
    <property type="project" value="TreeGrafter"/>
</dbReference>
<proteinExistence type="inferred from homology"/>
<dbReference type="GO" id="GO:0042393">
    <property type="term" value="F:histone binding"/>
    <property type="evidence" value="ECO:0007669"/>
    <property type="project" value="TreeGrafter"/>
</dbReference>
<dbReference type="GO" id="GO:0007338">
    <property type="term" value="P:single fertilization"/>
    <property type="evidence" value="ECO:0007669"/>
    <property type="project" value="UniProtKB-KW"/>
</dbReference>
<dbReference type="GO" id="GO:0005654">
    <property type="term" value="C:nucleoplasm"/>
    <property type="evidence" value="ECO:0007669"/>
    <property type="project" value="TreeGrafter"/>
</dbReference>
<dbReference type="OMA" id="CLGENAR"/>
<sequence>MDSNFKRPLSVIWGCELSRERDSYSFQAPEARRCGQRLSLCAVCMGELAQDEFHVVELVLAEDGAAVPLAMLKPSVLPTAVLQGMELMPPVTFHLSAGSGPVYISGKHFSMVPNLSKEEDAEEEEPVEESPKGQAARKGSTAKTPLHSESPSCPCEPGPALYICLFLL</sequence>
<dbReference type="InterPro" id="IPR004301">
    <property type="entry name" value="Nucleoplasmin"/>
</dbReference>
<gene>
    <name evidence="10" type="primary">NPM2</name>
</gene>
<evidence type="ECO:0000313" key="11">
    <source>
        <dbReference type="Proteomes" id="UP000472266"/>
    </source>
</evidence>
<evidence type="ECO:0000256" key="4">
    <source>
        <dbReference type="ARBA" id="ARBA00022853"/>
    </source>
</evidence>
<dbReference type="GO" id="GO:0009994">
    <property type="term" value="P:oocyte differentiation"/>
    <property type="evidence" value="ECO:0007669"/>
    <property type="project" value="Ensembl"/>
</dbReference>
<evidence type="ECO:0000256" key="6">
    <source>
        <dbReference type="ARBA" id="ARBA00023242"/>
    </source>
</evidence>
<dbReference type="GO" id="GO:0000785">
    <property type="term" value="C:chromatin"/>
    <property type="evidence" value="ECO:0007669"/>
    <property type="project" value="Ensembl"/>
</dbReference>
<dbReference type="Proteomes" id="UP000472266">
    <property type="component" value="Chromosome 22"/>
</dbReference>
<evidence type="ECO:0000256" key="2">
    <source>
        <dbReference type="ARBA" id="ARBA00010744"/>
    </source>
</evidence>
<dbReference type="GO" id="GO:0045836">
    <property type="term" value="P:positive regulation of meiotic nuclear division"/>
    <property type="evidence" value="ECO:0007669"/>
    <property type="project" value="Ensembl"/>
</dbReference>
<reference evidence="10 11" key="1">
    <citation type="submission" date="2019-11" db="EMBL/GenBank/DDBJ databases">
        <title>Strigops habroptila (kakapo) genome, bStrHab1, primary haplotype, v2.</title>
        <authorList>
            <person name="Jarvis E.D."/>
            <person name="Howard J."/>
            <person name="Rhie A."/>
            <person name="Phillippy A."/>
            <person name="Korlach J."/>
            <person name="Digby A."/>
            <person name="Iorns D."/>
            <person name="Eason D."/>
            <person name="Robertson B."/>
            <person name="Raemaekers T."/>
            <person name="Howe K."/>
            <person name="Lewin H."/>
            <person name="Damas J."/>
            <person name="Hastie A."/>
            <person name="Tracey A."/>
            <person name="Chow W."/>
            <person name="Fedrigo O."/>
        </authorList>
    </citation>
    <scope>NUCLEOTIDE SEQUENCE [LARGE SCALE GENOMIC DNA]</scope>
</reference>
<feature type="region of interest" description="Disordered" evidence="8">
    <location>
        <begin position="116"/>
        <end position="153"/>
    </location>
</feature>
<dbReference type="PANTHER" id="PTHR22747:SF14">
    <property type="entry name" value="NUCLEOPLASMIN-2"/>
    <property type="match status" value="1"/>
</dbReference>
<dbReference type="Ensembl" id="ENSSHBT00005016993.1">
    <property type="protein sequence ID" value="ENSSHBP00005014130.1"/>
    <property type="gene ID" value="ENSSHBG00005012369.1"/>
</dbReference>
<evidence type="ECO:0000256" key="5">
    <source>
        <dbReference type="ARBA" id="ARBA00023186"/>
    </source>
</evidence>
<comment type="similarity">
    <text evidence="2">Belongs to the nucleoplasmin family.</text>
</comment>
<organism evidence="10 11">
    <name type="scientific">Strigops habroptila</name>
    <name type="common">Kakapo</name>
    <dbReference type="NCBI Taxonomy" id="2489341"/>
    <lineage>
        <taxon>Eukaryota</taxon>
        <taxon>Metazoa</taxon>
        <taxon>Chordata</taxon>
        <taxon>Craniata</taxon>
        <taxon>Vertebrata</taxon>
        <taxon>Euteleostomi</taxon>
        <taxon>Archelosauria</taxon>
        <taxon>Archosauria</taxon>
        <taxon>Dinosauria</taxon>
        <taxon>Saurischia</taxon>
        <taxon>Theropoda</taxon>
        <taxon>Coelurosauria</taxon>
        <taxon>Aves</taxon>
        <taxon>Neognathae</taxon>
        <taxon>Neoaves</taxon>
        <taxon>Telluraves</taxon>
        <taxon>Australaves</taxon>
        <taxon>Psittaciformes</taxon>
        <taxon>Psittacidae</taxon>
        <taxon>Strigops</taxon>
    </lineage>
</organism>
<dbReference type="InterPro" id="IPR036824">
    <property type="entry name" value="Nucleoplasmin_core_dom_sf"/>
</dbReference>
<keyword evidence="3" id="KW-0217">Developmental protein</keyword>
<dbReference type="GO" id="GO:0003682">
    <property type="term" value="F:chromatin binding"/>
    <property type="evidence" value="ECO:0007669"/>
    <property type="project" value="Ensembl"/>
</dbReference>
<dbReference type="PANTHER" id="PTHR22747">
    <property type="entry name" value="NUCLEOPLASMIN"/>
    <property type="match status" value="1"/>
</dbReference>
<dbReference type="GO" id="GO:0006338">
    <property type="term" value="P:chromatin remodeling"/>
    <property type="evidence" value="ECO:0007669"/>
    <property type="project" value="Ensembl"/>
</dbReference>
<protein>
    <submittedName>
        <fullName evidence="10">Nucleophosmin/nucleoplasmin 2</fullName>
    </submittedName>
</protein>
<dbReference type="Gene3D" id="2.60.120.340">
    <property type="entry name" value="Nucleoplasmin core domain"/>
    <property type="match status" value="1"/>
</dbReference>
<feature type="compositionally biased region" description="Acidic residues" evidence="8">
    <location>
        <begin position="119"/>
        <end position="128"/>
    </location>
</feature>
<dbReference type="Pfam" id="PF03066">
    <property type="entry name" value="Nucleoplasmin"/>
    <property type="match status" value="1"/>
</dbReference>
<comment type="subcellular location">
    <subcellularLocation>
        <location evidence="1">Nucleus</location>
    </subcellularLocation>
</comment>
<accession>A0A672UG48</accession>
<keyword evidence="11" id="KW-1185">Reference proteome</keyword>
<dbReference type="GO" id="GO:0045740">
    <property type="term" value="P:positive regulation of DNA replication"/>
    <property type="evidence" value="ECO:0007669"/>
    <property type="project" value="TreeGrafter"/>
</dbReference>
<evidence type="ECO:0000259" key="9">
    <source>
        <dbReference type="Pfam" id="PF03066"/>
    </source>
</evidence>
<keyword evidence="6" id="KW-0539">Nucleus</keyword>
<reference evidence="10" key="2">
    <citation type="submission" date="2025-08" db="UniProtKB">
        <authorList>
            <consortium name="Ensembl"/>
        </authorList>
    </citation>
    <scope>IDENTIFICATION</scope>
</reference>
<name>A0A672UG48_STRHB</name>
<keyword evidence="7" id="KW-0278">Fertilization</keyword>
<evidence type="ECO:0000256" key="8">
    <source>
        <dbReference type="SAM" id="MobiDB-lite"/>
    </source>
</evidence>
<dbReference type="GO" id="GO:0005730">
    <property type="term" value="C:nucleolus"/>
    <property type="evidence" value="ECO:0007669"/>
    <property type="project" value="TreeGrafter"/>
</dbReference>
<reference evidence="10" key="3">
    <citation type="submission" date="2025-09" db="UniProtKB">
        <authorList>
            <consortium name="Ensembl"/>
        </authorList>
    </citation>
    <scope>IDENTIFICATION</scope>
</reference>
<dbReference type="AlphaFoldDB" id="A0A672UG48"/>